<evidence type="ECO:0000256" key="1">
    <source>
        <dbReference type="SAM" id="MobiDB-lite"/>
    </source>
</evidence>
<feature type="domain" description="SpoVT-AbrB" evidence="2">
    <location>
        <begin position="3"/>
        <end position="46"/>
    </location>
</feature>
<sequence length="103" mass="11144">MLAKVTSKNQLTLPKSVTEAIGPVEYFDVEARAGQIILTPIRIQRGDAVRAKLAELELTERDIRDAVAWARTASPGVRAAEAAADYRAAPTRKRGAAKTSRKA</sequence>
<proteinExistence type="predicted"/>
<feature type="compositionally biased region" description="Low complexity" evidence="1">
    <location>
        <begin position="80"/>
        <end position="89"/>
    </location>
</feature>
<dbReference type="Proteomes" id="UP001501523">
    <property type="component" value="Unassembled WGS sequence"/>
</dbReference>
<evidence type="ECO:0000313" key="3">
    <source>
        <dbReference type="EMBL" id="GAA0710218.1"/>
    </source>
</evidence>
<evidence type="ECO:0000259" key="2">
    <source>
        <dbReference type="SMART" id="SM00966"/>
    </source>
</evidence>
<name>A0ABP3TKK4_9GAMM</name>
<organism evidence="3 4">
    <name type="scientific">Dokdonella soli</name>
    <dbReference type="NCBI Taxonomy" id="529810"/>
    <lineage>
        <taxon>Bacteria</taxon>
        <taxon>Pseudomonadati</taxon>
        <taxon>Pseudomonadota</taxon>
        <taxon>Gammaproteobacteria</taxon>
        <taxon>Lysobacterales</taxon>
        <taxon>Rhodanobacteraceae</taxon>
        <taxon>Dokdonella</taxon>
    </lineage>
</organism>
<keyword evidence="4" id="KW-1185">Reference proteome</keyword>
<dbReference type="SMART" id="SM00966">
    <property type="entry name" value="SpoVT_AbrB"/>
    <property type="match status" value="1"/>
</dbReference>
<feature type="region of interest" description="Disordered" evidence="1">
    <location>
        <begin position="80"/>
        <end position="103"/>
    </location>
</feature>
<dbReference type="RefSeq" id="WP_343788043.1">
    <property type="nucleotide sequence ID" value="NZ_BAAAEU010000005.1"/>
</dbReference>
<dbReference type="InterPro" id="IPR007159">
    <property type="entry name" value="SpoVT-AbrB_dom"/>
</dbReference>
<dbReference type="EMBL" id="BAAAEU010000005">
    <property type="protein sequence ID" value="GAA0710218.1"/>
    <property type="molecule type" value="Genomic_DNA"/>
</dbReference>
<gene>
    <name evidence="3" type="ORF">GCM10009105_11270</name>
</gene>
<reference evidence="4" key="1">
    <citation type="journal article" date="2019" name="Int. J. Syst. Evol. Microbiol.">
        <title>The Global Catalogue of Microorganisms (GCM) 10K type strain sequencing project: providing services to taxonomists for standard genome sequencing and annotation.</title>
        <authorList>
            <consortium name="The Broad Institute Genomics Platform"/>
            <consortium name="The Broad Institute Genome Sequencing Center for Infectious Disease"/>
            <person name="Wu L."/>
            <person name="Ma J."/>
        </authorList>
    </citation>
    <scope>NUCLEOTIDE SEQUENCE [LARGE SCALE GENOMIC DNA]</scope>
    <source>
        <strain evidence="4">JCM 15421</strain>
    </source>
</reference>
<accession>A0ABP3TKK4</accession>
<comment type="caution">
    <text evidence="3">The sequence shown here is derived from an EMBL/GenBank/DDBJ whole genome shotgun (WGS) entry which is preliminary data.</text>
</comment>
<feature type="compositionally biased region" description="Basic residues" evidence="1">
    <location>
        <begin position="90"/>
        <end position="103"/>
    </location>
</feature>
<protein>
    <recommendedName>
        <fullName evidence="2">SpoVT-AbrB domain-containing protein</fullName>
    </recommendedName>
</protein>
<evidence type="ECO:0000313" key="4">
    <source>
        <dbReference type="Proteomes" id="UP001501523"/>
    </source>
</evidence>